<evidence type="ECO:0000256" key="1">
    <source>
        <dbReference type="SAM" id="Phobius"/>
    </source>
</evidence>
<dbReference type="SMART" id="SM00327">
    <property type="entry name" value="VWA"/>
    <property type="match status" value="1"/>
</dbReference>
<sequence length="334" mass="36692">MYVLDQSWLLVLLPLPVVIWWLLPAYREQSAAVRIPFFKDITAAAGIGATEGSVVPKSNLGQKLIAPICWVLIVLALARPQYIEPPIEKTEPQRDLMLAIDLSQSMDTRDFHDPAGNLQARVDAVHKVVSDFIDERPDDRLGLVAFGDAPYPLVPFTLDHKTVKAMLADSLPGMAGPRTAIGDAIGLAIKMFDQSTAPDKVLILLTDGNDTASKMPPDKAAGIAAEKHIVIHTVGIGDPNAQGEQKLDTSVLQKIATATHGRYFFGQDQASLQTIYELLDQLTPANQKTLSWRPRIELFHYPLGAALIIVLVYHAIMWLLSARADRRREREAGA</sequence>
<proteinExistence type="predicted"/>
<dbReference type="EMBL" id="LGAP01000036">
    <property type="protein sequence ID" value="KOF13514.1"/>
    <property type="molecule type" value="Genomic_DNA"/>
</dbReference>
<dbReference type="SUPFAM" id="SSF53300">
    <property type="entry name" value="vWA-like"/>
    <property type="match status" value="1"/>
</dbReference>
<feature type="domain" description="VWFA" evidence="2">
    <location>
        <begin position="95"/>
        <end position="282"/>
    </location>
</feature>
<comment type="caution">
    <text evidence="3">The sequence shown here is derived from an EMBL/GenBank/DDBJ whole genome shotgun (WGS) entry which is preliminary data.</text>
</comment>
<protein>
    <submittedName>
        <fullName evidence="3">Membrane protein</fullName>
    </submittedName>
</protein>
<dbReference type="Gene3D" id="3.40.50.410">
    <property type="entry name" value="von Willebrand factor, type A domain"/>
    <property type="match status" value="1"/>
</dbReference>
<dbReference type="PATRIC" id="fig|106592.7.peg.5348"/>
<dbReference type="RefSeq" id="WP_053252624.1">
    <property type="nucleotide sequence ID" value="NZ_LGAP01000036.1"/>
</dbReference>
<dbReference type="InterPro" id="IPR050768">
    <property type="entry name" value="UPF0353/GerABKA_families"/>
</dbReference>
<feature type="transmembrane region" description="Helical" evidence="1">
    <location>
        <begin position="6"/>
        <end position="26"/>
    </location>
</feature>
<keyword evidence="1" id="KW-0812">Transmembrane</keyword>
<gene>
    <name evidence="3" type="ORF">AC244_30815</name>
</gene>
<dbReference type="Proteomes" id="UP000037425">
    <property type="component" value="Unassembled WGS sequence"/>
</dbReference>
<evidence type="ECO:0000259" key="2">
    <source>
        <dbReference type="PROSITE" id="PS50234"/>
    </source>
</evidence>
<evidence type="ECO:0000313" key="3">
    <source>
        <dbReference type="EMBL" id="KOF13514.1"/>
    </source>
</evidence>
<keyword evidence="1" id="KW-1133">Transmembrane helix</keyword>
<dbReference type="Pfam" id="PF00092">
    <property type="entry name" value="VWA"/>
    <property type="match status" value="1"/>
</dbReference>
<dbReference type="InterPro" id="IPR036465">
    <property type="entry name" value="vWFA_dom_sf"/>
</dbReference>
<evidence type="ECO:0000313" key="4">
    <source>
        <dbReference type="Proteomes" id="UP000037425"/>
    </source>
</evidence>
<dbReference type="PANTHER" id="PTHR22550:SF18">
    <property type="entry name" value="VWFA DOMAIN-CONTAINING PROTEIN"/>
    <property type="match status" value="1"/>
</dbReference>
<name>A0A0L8BG03_ENSAD</name>
<dbReference type="OrthoDB" id="6206554at2"/>
<dbReference type="PROSITE" id="PS50234">
    <property type="entry name" value="VWFA"/>
    <property type="match status" value="1"/>
</dbReference>
<dbReference type="AlphaFoldDB" id="A0A0L8BG03"/>
<dbReference type="InterPro" id="IPR033881">
    <property type="entry name" value="vWA_BatA_type"/>
</dbReference>
<feature type="transmembrane region" description="Helical" evidence="1">
    <location>
        <begin position="298"/>
        <end position="320"/>
    </location>
</feature>
<accession>A0A0L8BG03</accession>
<dbReference type="CDD" id="cd01467">
    <property type="entry name" value="vWA_BatA_type"/>
    <property type="match status" value="1"/>
</dbReference>
<organism evidence="3 4">
    <name type="scientific">Ensifer adhaerens</name>
    <name type="common">Sinorhizobium morelense</name>
    <dbReference type="NCBI Taxonomy" id="106592"/>
    <lineage>
        <taxon>Bacteria</taxon>
        <taxon>Pseudomonadati</taxon>
        <taxon>Pseudomonadota</taxon>
        <taxon>Alphaproteobacteria</taxon>
        <taxon>Hyphomicrobiales</taxon>
        <taxon>Rhizobiaceae</taxon>
        <taxon>Sinorhizobium/Ensifer group</taxon>
        <taxon>Ensifer</taxon>
    </lineage>
</organism>
<reference evidence="4" key="1">
    <citation type="submission" date="2015-07" db="EMBL/GenBank/DDBJ databases">
        <title>Whole genome sequence of an Ensifer adhaerens strain isolated from a cave pool in the Wind Cave National Park.</title>
        <authorList>
            <person name="Eng W.W.H."/>
            <person name="Gan H.M."/>
            <person name="Barton H.A."/>
            <person name="Savka M.A."/>
        </authorList>
    </citation>
    <scope>NUCLEOTIDE SEQUENCE [LARGE SCALE GENOMIC DNA]</scope>
    <source>
        <strain evidence="4">SD006</strain>
    </source>
</reference>
<dbReference type="PANTHER" id="PTHR22550">
    <property type="entry name" value="SPORE GERMINATION PROTEIN"/>
    <property type="match status" value="1"/>
</dbReference>
<dbReference type="InterPro" id="IPR002035">
    <property type="entry name" value="VWF_A"/>
</dbReference>
<keyword evidence="1" id="KW-0472">Membrane</keyword>